<feature type="transmembrane region" description="Helical" evidence="8">
    <location>
        <begin position="325"/>
        <end position="347"/>
    </location>
</feature>
<feature type="region of interest" description="Disordered" evidence="7">
    <location>
        <begin position="45"/>
        <end position="68"/>
    </location>
</feature>
<dbReference type="HOGENOM" id="CLU_046738_1_1_1"/>
<feature type="transmembrane region" description="Helical" evidence="8">
    <location>
        <begin position="179"/>
        <end position="205"/>
    </location>
</feature>
<dbReference type="InParanoid" id="A0A067NF86"/>
<dbReference type="Pfam" id="PF03239">
    <property type="entry name" value="FTR1"/>
    <property type="match status" value="1"/>
</dbReference>
<name>A0A067NF86_PLEO1</name>
<dbReference type="OrthoDB" id="4364at2759"/>
<proteinExistence type="inferred from homology"/>
<evidence type="ECO:0000256" key="7">
    <source>
        <dbReference type="SAM" id="MobiDB-lite"/>
    </source>
</evidence>
<evidence type="ECO:0000256" key="1">
    <source>
        <dbReference type="ARBA" id="ARBA00004141"/>
    </source>
</evidence>
<feature type="transmembrane region" description="Helical" evidence="8">
    <location>
        <begin position="127"/>
        <end position="148"/>
    </location>
</feature>
<dbReference type="VEuPathDB" id="FungiDB:PLEOSDRAFT_1068763"/>
<keyword evidence="4 8" id="KW-0812">Transmembrane</keyword>
<evidence type="ECO:0000256" key="5">
    <source>
        <dbReference type="ARBA" id="ARBA00022989"/>
    </source>
</evidence>
<dbReference type="Proteomes" id="UP000027073">
    <property type="component" value="Unassembled WGS sequence"/>
</dbReference>
<comment type="similarity">
    <text evidence="2">Belongs to the oxidase-dependent Fe transporter (OFeT) (TC 9.A.10.1) family.</text>
</comment>
<feature type="compositionally biased region" description="Basic and acidic residues" evidence="7">
    <location>
        <begin position="370"/>
        <end position="383"/>
    </location>
</feature>
<dbReference type="FunCoup" id="A0A067NF86">
    <property type="interactions" value="49"/>
</dbReference>
<feature type="transmembrane region" description="Helical" evidence="8">
    <location>
        <begin position="91"/>
        <end position="115"/>
    </location>
</feature>
<keyword evidence="3" id="KW-0408">Iron</keyword>
<evidence type="ECO:0000256" key="8">
    <source>
        <dbReference type="SAM" id="Phobius"/>
    </source>
</evidence>
<keyword evidence="6 8" id="KW-0472">Membrane</keyword>
<evidence type="ECO:0000313" key="10">
    <source>
        <dbReference type="Proteomes" id="UP000027073"/>
    </source>
</evidence>
<dbReference type="GO" id="GO:0015093">
    <property type="term" value="F:ferrous iron transmembrane transporter activity"/>
    <property type="evidence" value="ECO:0007669"/>
    <property type="project" value="TreeGrafter"/>
</dbReference>
<gene>
    <name evidence="9" type="ORF">PLEOSDRAFT_1068763</name>
</gene>
<keyword evidence="3" id="KW-0813">Transport</keyword>
<evidence type="ECO:0008006" key="11">
    <source>
        <dbReference type="Google" id="ProtNLM"/>
    </source>
</evidence>
<feature type="transmembrane region" description="Helical" evidence="8">
    <location>
        <begin position="6"/>
        <end position="32"/>
    </location>
</feature>
<evidence type="ECO:0000256" key="4">
    <source>
        <dbReference type="ARBA" id="ARBA00022692"/>
    </source>
</evidence>
<evidence type="ECO:0000256" key="6">
    <source>
        <dbReference type="ARBA" id="ARBA00023136"/>
    </source>
</evidence>
<accession>A0A067NF86</accession>
<dbReference type="STRING" id="1137138.A0A067NF86"/>
<keyword evidence="5 8" id="KW-1133">Transmembrane helix</keyword>
<dbReference type="AlphaFoldDB" id="A0A067NF86"/>
<reference evidence="10" key="1">
    <citation type="journal article" date="2014" name="Proc. Natl. Acad. Sci. U.S.A.">
        <title>Extensive sampling of basidiomycete genomes demonstrates inadequacy of the white-rot/brown-rot paradigm for wood decay fungi.</title>
        <authorList>
            <person name="Riley R."/>
            <person name="Salamov A.A."/>
            <person name="Brown D.W."/>
            <person name="Nagy L.G."/>
            <person name="Floudas D."/>
            <person name="Held B.W."/>
            <person name="Levasseur A."/>
            <person name="Lombard V."/>
            <person name="Morin E."/>
            <person name="Otillar R."/>
            <person name="Lindquist E.A."/>
            <person name="Sun H."/>
            <person name="LaButti K.M."/>
            <person name="Schmutz J."/>
            <person name="Jabbour D."/>
            <person name="Luo H."/>
            <person name="Baker S.E."/>
            <person name="Pisabarro A.G."/>
            <person name="Walton J.D."/>
            <person name="Blanchette R.A."/>
            <person name="Henrissat B."/>
            <person name="Martin F."/>
            <person name="Cullen D."/>
            <person name="Hibbett D.S."/>
            <person name="Grigoriev I.V."/>
        </authorList>
    </citation>
    <scope>NUCLEOTIDE SEQUENCE [LARGE SCALE GENOMIC DNA]</scope>
    <source>
        <strain evidence="10">PC15</strain>
    </source>
</reference>
<feature type="transmembrane region" description="Helical" evidence="8">
    <location>
        <begin position="238"/>
        <end position="258"/>
    </location>
</feature>
<keyword evidence="3" id="KW-0410">Iron transport</keyword>
<evidence type="ECO:0000256" key="2">
    <source>
        <dbReference type="ARBA" id="ARBA00008333"/>
    </source>
</evidence>
<sequence>MAKDLFSVPIFFIVFRETLEAAIIVSVLLGLVEQIVYHIPASERGTAASDDNSSRKSGHGSDGQPQQEALIHEEDSQLAKRRLIRKLRIQIFVGAGLGLFIALAIGAAFIAVWFTQASDLWAKSEELWEGVFELIASLMIFVMGITMLKVDRAKTKWRIKLQRAFDGKQVDGGAKTGKWALFVLPFITVLREGLEAVVFVGGVSLGQSATAIPIAAIVGIICGLVCGFLIYSFASRATLTVFLVVMTNFLLLIGAGLFSKAVGAFETHAFNKLLGADVDDAGGDGPGSFRVQGNVWHLNCCNPDNVIDGHGWLIFNALFGWSNNASLGTVLSYVFYWIAVIAVLIFMKFNEGRTKLMGYESSAGGRRRQLRDGKAVENEKEGTPEGTGVLPH</sequence>
<keyword evidence="3" id="KW-0406">Ion transport</keyword>
<dbReference type="PANTHER" id="PTHR31632">
    <property type="entry name" value="IRON TRANSPORTER FTH1"/>
    <property type="match status" value="1"/>
</dbReference>
<dbReference type="GO" id="GO:0033573">
    <property type="term" value="C:high-affinity iron permease complex"/>
    <property type="evidence" value="ECO:0007669"/>
    <property type="project" value="InterPro"/>
</dbReference>
<dbReference type="PANTHER" id="PTHR31632:SF2">
    <property type="entry name" value="PLASMA MEMBRANE IRON PERMEASE"/>
    <property type="match status" value="1"/>
</dbReference>
<comment type="subcellular location">
    <subcellularLocation>
        <location evidence="1">Membrane</location>
        <topology evidence="1">Multi-pass membrane protein</topology>
    </subcellularLocation>
</comment>
<feature type="transmembrane region" description="Helical" evidence="8">
    <location>
        <begin position="211"/>
        <end position="231"/>
    </location>
</feature>
<dbReference type="InterPro" id="IPR004923">
    <property type="entry name" value="FTR1/Fip1/EfeU"/>
</dbReference>
<dbReference type="EMBL" id="KL198014">
    <property type="protein sequence ID" value="KDQ22411.1"/>
    <property type="molecule type" value="Genomic_DNA"/>
</dbReference>
<feature type="region of interest" description="Disordered" evidence="7">
    <location>
        <begin position="367"/>
        <end position="392"/>
    </location>
</feature>
<protein>
    <recommendedName>
        <fullName evidence="11">Iron permease FTR1</fullName>
    </recommendedName>
</protein>
<evidence type="ECO:0000256" key="3">
    <source>
        <dbReference type="ARBA" id="ARBA00022496"/>
    </source>
</evidence>
<evidence type="ECO:0000313" key="9">
    <source>
        <dbReference type="EMBL" id="KDQ22411.1"/>
    </source>
</evidence>
<organism evidence="9 10">
    <name type="scientific">Pleurotus ostreatus (strain PC15)</name>
    <name type="common">Oyster mushroom</name>
    <dbReference type="NCBI Taxonomy" id="1137138"/>
    <lineage>
        <taxon>Eukaryota</taxon>
        <taxon>Fungi</taxon>
        <taxon>Dikarya</taxon>
        <taxon>Basidiomycota</taxon>
        <taxon>Agaricomycotina</taxon>
        <taxon>Agaricomycetes</taxon>
        <taxon>Agaricomycetidae</taxon>
        <taxon>Agaricales</taxon>
        <taxon>Pleurotineae</taxon>
        <taxon>Pleurotaceae</taxon>
        <taxon>Pleurotus</taxon>
    </lineage>
</organism>